<dbReference type="PANTHER" id="PTHR12606">
    <property type="entry name" value="SENTRIN/SUMO-SPECIFIC PROTEASE"/>
    <property type="match status" value="1"/>
</dbReference>
<comment type="similarity">
    <text evidence="2">Belongs to the peptidase C48 family.</text>
</comment>
<evidence type="ECO:0000256" key="1">
    <source>
        <dbReference type="ARBA" id="ARBA00004604"/>
    </source>
</evidence>
<evidence type="ECO:0000256" key="5">
    <source>
        <dbReference type="ARBA" id="ARBA00022801"/>
    </source>
</evidence>
<reference evidence="9 10" key="1">
    <citation type="submission" date="2020-02" db="EMBL/GenBank/DDBJ databases">
        <title>Esox lucius (northern pike) genome, fEsoLuc1, primary haplotype.</title>
        <authorList>
            <person name="Myers G."/>
            <person name="Karagic N."/>
            <person name="Meyer A."/>
            <person name="Pippel M."/>
            <person name="Reichard M."/>
            <person name="Winkler S."/>
            <person name="Tracey A."/>
            <person name="Sims Y."/>
            <person name="Howe K."/>
            <person name="Rhie A."/>
            <person name="Formenti G."/>
            <person name="Durbin R."/>
            <person name="Fedrigo O."/>
            <person name="Jarvis E.D."/>
        </authorList>
    </citation>
    <scope>NUCLEOTIDE SEQUENCE [LARGE SCALE GENOMIC DNA]</scope>
</reference>
<reference evidence="9" key="2">
    <citation type="submission" date="2025-08" db="UniProtKB">
        <authorList>
            <consortium name="Ensembl"/>
        </authorList>
    </citation>
    <scope>IDENTIFICATION</scope>
</reference>
<dbReference type="PANTHER" id="PTHR12606:SF10">
    <property type="entry name" value="SENTRIN-SPECIFIC PROTEASE 5"/>
    <property type="match status" value="1"/>
</dbReference>
<keyword evidence="10" id="KW-1185">Reference proteome</keyword>
<reference evidence="9" key="3">
    <citation type="submission" date="2025-09" db="UniProtKB">
        <authorList>
            <consortium name="Ensembl"/>
        </authorList>
    </citation>
    <scope>IDENTIFICATION</scope>
</reference>
<evidence type="ECO:0000256" key="3">
    <source>
        <dbReference type="ARBA" id="ARBA00022670"/>
    </source>
</evidence>
<evidence type="ECO:0000256" key="7">
    <source>
        <dbReference type="ARBA" id="ARBA00023242"/>
    </source>
</evidence>
<accession>A0AAY5KY15</accession>
<dbReference type="Gene3D" id="3.40.395.10">
    <property type="entry name" value="Adenoviral Proteinase, Chain A"/>
    <property type="match status" value="1"/>
</dbReference>
<name>A0AAY5KY15_ESOLU</name>
<dbReference type="Proteomes" id="UP000265140">
    <property type="component" value="Chromosome 3"/>
</dbReference>
<dbReference type="GO" id="GO:0016929">
    <property type="term" value="F:deSUMOylase activity"/>
    <property type="evidence" value="ECO:0007669"/>
    <property type="project" value="TreeGrafter"/>
</dbReference>
<dbReference type="PROSITE" id="PS50600">
    <property type="entry name" value="ULP_PROTEASE"/>
    <property type="match status" value="1"/>
</dbReference>
<feature type="domain" description="Ubiquitin-like protease family profile" evidence="8">
    <location>
        <begin position="86"/>
        <end position="243"/>
    </location>
</feature>
<dbReference type="GO" id="GO:0006508">
    <property type="term" value="P:proteolysis"/>
    <property type="evidence" value="ECO:0007669"/>
    <property type="project" value="UniProtKB-KW"/>
</dbReference>
<keyword evidence="3" id="KW-0645">Protease</keyword>
<comment type="subcellular location">
    <subcellularLocation>
        <location evidence="1">Nucleus</location>
        <location evidence="1">Nucleolus</location>
    </subcellularLocation>
</comment>
<proteinExistence type="inferred from homology"/>
<sequence length="274" mass="32213">MNQFFPNILEDPEETCFSHELVHSVHIFEGSMNGCPSFEKPCTDQPNNVVVFLFYRKPFISAEARELKAVVMRAPMPSFRVLYNKHTLGLEDLSTLDHQNWLNDQVMNMYGDLIMESAQHRVHFFNSFFHRQLMTKGYEGVRRWTRKVDLFSKSLLLVPIHLEIHWCLVTADTTTKRIHLYDSQGFDFKEAAENVLRYIMTEALEKKQPSFQSGWKIYLNESIPQQTNENDCGVFVLEYCRCLALGKPLHFSQGDIPRFRKRIYKELCECKLQD</sequence>
<dbReference type="FunFam" id="3.40.395.10:FF:000002">
    <property type="entry name" value="Putative sentrin-specific protease 5"/>
    <property type="match status" value="1"/>
</dbReference>
<dbReference type="GO" id="GO:0016926">
    <property type="term" value="P:protein desumoylation"/>
    <property type="evidence" value="ECO:0007669"/>
    <property type="project" value="TreeGrafter"/>
</dbReference>
<organism evidence="9 10">
    <name type="scientific">Esox lucius</name>
    <name type="common">Northern pike</name>
    <dbReference type="NCBI Taxonomy" id="8010"/>
    <lineage>
        <taxon>Eukaryota</taxon>
        <taxon>Metazoa</taxon>
        <taxon>Chordata</taxon>
        <taxon>Craniata</taxon>
        <taxon>Vertebrata</taxon>
        <taxon>Euteleostomi</taxon>
        <taxon>Actinopterygii</taxon>
        <taxon>Neopterygii</taxon>
        <taxon>Teleostei</taxon>
        <taxon>Protacanthopterygii</taxon>
        <taxon>Esociformes</taxon>
        <taxon>Esocidae</taxon>
        <taxon>Esox</taxon>
    </lineage>
</organism>
<evidence type="ECO:0000256" key="2">
    <source>
        <dbReference type="ARBA" id="ARBA00005234"/>
    </source>
</evidence>
<keyword evidence="7" id="KW-0539">Nucleus</keyword>
<evidence type="ECO:0000313" key="10">
    <source>
        <dbReference type="Proteomes" id="UP000265140"/>
    </source>
</evidence>
<evidence type="ECO:0000259" key="8">
    <source>
        <dbReference type="PROSITE" id="PS50600"/>
    </source>
</evidence>
<dbReference type="Ensembl" id="ENSELUT00000097820.1">
    <property type="protein sequence ID" value="ENSELUP00000094043.1"/>
    <property type="gene ID" value="ENSELUG00000039578.1"/>
</dbReference>
<dbReference type="InterPro" id="IPR003653">
    <property type="entry name" value="Peptidase_C48_C"/>
</dbReference>
<dbReference type="GeneTree" id="ENSGT00940000159865"/>
<keyword evidence="6" id="KW-0788">Thiol protease</keyword>
<dbReference type="SUPFAM" id="SSF54001">
    <property type="entry name" value="Cysteine proteinases"/>
    <property type="match status" value="1"/>
</dbReference>
<evidence type="ECO:0000256" key="4">
    <source>
        <dbReference type="ARBA" id="ARBA00022786"/>
    </source>
</evidence>
<evidence type="ECO:0000313" key="9">
    <source>
        <dbReference type="Ensembl" id="ENSELUP00000094043.1"/>
    </source>
</evidence>
<dbReference type="Pfam" id="PF02902">
    <property type="entry name" value="Peptidase_C48"/>
    <property type="match status" value="1"/>
</dbReference>
<protein>
    <recommendedName>
        <fullName evidence="8">Ubiquitin-like protease family profile domain-containing protein</fullName>
    </recommendedName>
</protein>
<dbReference type="InterPro" id="IPR038765">
    <property type="entry name" value="Papain-like_cys_pep_sf"/>
</dbReference>
<dbReference type="AlphaFoldDB" id="A0AAY5KY15"/>
<evidence type="ECO:0000256" key="6">
    <source>
        <dbReference type="ARBA" id="ARBA00022807"/>
    </source>
</evidence>
<keyword evidence="4" id="KW-0833">Ubl conjugation pathway</keyword>
<dbReference type="GO" id="GO:0005730">
    <property type="term" value="C:nucleolus"/>
    <property type="evidence" value="ECO:0007669"/>
    <property type="project" value="UniProtKB-SubCell"/>
</dbReference>
<keyword evidence="5" id="KW-0378">Hydrolase</keyword>